<evidence type="ECO:0000259" key="10">
    <source>
        <dbReference type="PROSITE" id="PS50110"/>
    </source>
</evidence>
<feature type="transmembrane region" description="Helical" evidence="8">
    <location>
        <begin position="101"/>
        <end position="118"/>
    </location>
</feature>
<dbReference type="SMART" id="SM00388">
    <property type="entry name" value="HisKA"/>
    <property type="match status" value="1"/>
</dbReference>
<keyword evidence="8" id="KW-0472">Membrane</keyword>
<dbReference type="FunFam" id="3.30.565.10:FF:000010">
    <property type="entry name" value="Sensor histidine kinase RcsC"/>
    <property type="match status" value="1"/>
</dbReference>
<evidence type="ECO:0000313" key="11">
    <source>
        <dbReference type="EMBL" id="NEX47304.1"/>
    </source>
</evidence>
<proteinExistence type="predicted"/>
<comment type="catalytic activity">
    <reaction evidence="1">
        <text>ATP + protein L-histidine = ADP + protein N-phospho-L-histidine.</text>
        <dbReference type="EC" id="2.7.13.3"/>
    </reaction>
</comment>
<keyword evidence="12" id="KW-1185">Reference proteome</keyword>
<dbReference type="EC" id="2.7.13.3" evidence="2"/>
<dbReference type="CDD" id="cd00082">
    <property type="entry name" value="HisKA"/>
    <property type="match status" value="1"/>
</dbReference>
<name>A0A6B3RMJ3_9RHOB</name>
<evidence type="ECO:0000256" key="7">
    <source>
        <dbReference type="PROSITE-ProRule" id="PRU00169"/>
    </source>
</evidence>
<evidence type="ECO:0000313" key="12">
    <source>
        <dbReference type="Proteomes" id="UP000481421"/>
    </source>
</evidence>
<dbReference type="Proteomes" id="UP000481421">
    <property type="component" value="Unassembled WGS sequence"/>
</dbReference>
<dbReference type="CDD" id="cd17546">
    <property type="entry name" value="REC_hyHK_CKI1_RcsC-like"/>
    <property type="match status" value="1"/>
</dbReference>
<feature type="transmembrane region" description="Helical" evidence="8">
    <location>
        <begin position="6"/>
        <end position="28"/>
    </location>
</feature>
<dbReference type="Pfam" id="PF02518">
    <property type="entry name" value="HATPase_c"/>
    <property type="match status" value="1"/>
</dbReference>
<evidence type="ECO:0000256" key="4">
    <source>
        <dbReference type="ARBA" id="ARBA00022679"/>
    </source>
</evidence>
<evidence type="ECO:0000259" key="9">
    <source>
        <dbReference type="PROSITE" id="PS50109"/>
    </source>
</evidence>
<gene>
    <name evidence="11" type="ORF">G3572_13900</name>
</gene>
<organism evidence="11 12">
    <name type="scientific">Pseudotabrizicola algicola</name>
    <dbReference type="NCBI Taxonomy" id="2709381"/>
    <lineage>
        <taxon>Bacteria</taxon>
        <taxon>Pseudomonadati</taxon>
        <taxon>Pseudomonadota</taxon>
        <taxon>Alphaproteobacteria</taxon>
        <taxon>Rhodobacterales</taxon>
        <taxon>Paracoccaceae</taxon>
        <taxon>Pseudotabrizicola</taxon>
    </lineage>
</organism>
<dbReference type="SUPFAM" id="SSF52172">
    <property type="entry name" value="CheY-like"/>
    <property type="match status" value="1"/>
</dbReference>
<comment type="caution">
    <text evidence="11">The sequence shown here is derived from an EMBL/GenBank/DDBJ whole genome shotgun (WGS) entry which is preliminary data.</text>
</comment>
<dbReference type="InterPro" id="IPR011006">
    <property type="entry name" value="CheY-like_superfamily"/>
</dbReference>
<dbReference type="PANTHER" id="PTHR43047:SF64">
    <property type="entry name" value="HISTIDINE KINASE CONTAINING CHEY-HOMOLOGOUS RECEIVER DOMAIN AND PAS DOMAIN-RELATED"/>
    <property type="match status" value="1"/>
</dbReference>
<reference evidence="11 12" key="1">
    <citation type="submission" date="2020-02" db="EMBL/GenBank/DDBJ databases">
        <title>Rhodobacter algicola sp. nov., isolated from microalga culture.</title>
        <authorList>
            <person name="Park C.-Y."/>
        </authorList>
    </citation>
    <scope>NUCLEOTIDE SEQUENCE [LARGE SCALE GENOMIC DNA]</scope>
    <source>
        <strain evidence="11 12">ETT8</strain>
    </source>
</reference>
<feature type="transmembrane region" description="Helical" evidence="8">
    <location>
        <begin position="158"/>
        <end position="180"/>
    </location>
</feature>
<keyword evidence="8" id="KW-1133">Transmembrane helix</keyword>
<dbReference type="SUPFAM" id="SSF47384">
    <property type="entry name" value="Homodimeric domain of signal transducing histidine kinase"/>
    <property type="match status" value="1"/>
</dbReference>
<dbReference type="PRINTS" id="PR00344">
    <property type="entry name" value="BCTRLSENSOR"/>
</dbReference>
<feature type="transmembrane region" description="Helical" evidence="8">
    <location>
        <begin position="124"/>
        <end position="146"/>
    </location>
</feature>
<dbReference type="Pfam" id="PF00072">
    <property type="entry name" value="Response_reg"/>
    <property type="match status" value="1"/>
</dbReference>
<evidence type="ECO:0000256" key="2">
    <source>
        <dbReference type="ARBA" id="ARBA00012438"/>
    </source>
</evidence>
<dbReference type="RefSeq" id="WP_164612897.1">
    <property type="nucleotide sequence ID" value="NZ_JAAIKE010000004.1"/>
</dbReference>
<protein>
    <recommendedName>
        <fullName evidence="2">histidine kinase</fullName>
        <ecNumber evidence="2">2.7.13.3</ecNumber>
    </recommendedName>
</protein>
<dbReference type="CDD" id="cd16922">
    <property type="entry name" value="HATPase_EvgS-ArcB-TorS-like"/>
    <property type="match status" value="1"/>
</dbReference>
<dbReference type="InterPro" id="IPR003661">
    <property type="entry name" value="HisK_dim/P_dom"/>
</dbReference>
<dbReference type="InterPro" id="IPR003594">
    <property type="entry name" value="HATPase_dom"/>
</dbReference>
<evidence type="ECO:0000256" key="1">
    <source>
        <dbReference type="ARBA" id="ARBA00000085"/>
    </source>
</evidence>
<dbReference type="SMART" id="SM00387">
    <property type="entry name" value="HATPase_c"/>
    <property type="match status" value="1"/>
</dbReference>
<dbReference type="EMBL" id="JAAIKE010000004">
    <property type="protein sequence ID" value="NEX47304.1"/>
    <property type="molecule type" value="Genomic_DNA"/>
</dbReference>
<feature type="modified residue" description="4-aspartylphosphate" evidence="7">
    <location>
        <position position="528"/>
    </location>
</feature>
<dbReference type="InterPro" id="IPR004358">
    <property type="entry name" value="Sig_transdc_His_kin-like_C"/>
</dbReference>
<evidence type="ECO:0000256" key="3">
    <source>
        <dbReference type="ARBA" id="ARBA00022553"/>
    </source>
</evidence>
<dbReference type="Pfam" id="PF00512">
    <property type="entry name" value="HisKA"/>
    <property type="match status" value="1"/>
</dbReference>
<dbReference type="InterPro" id="IPR036097">
    <property type="entry name" value="HisK_dim/P_sf"/>
</dbReference>
<dbReference type="Gene3D" id="3.30.565.10">
    <property type="entry name" value="Histidine kinase-like ATPase, C-terminal domain"/>
    <property type="match status" value="1"/>
</dbReference>
<dbReference type="GO" id="GO:0000155">
    <property type="term" value="F:phosphorelay sensor kinase activity"/>
    <property type="evidence" value="ECO:0007669"/>
    <property type="project" value="InterPro"/>
</dbReference>
<dbReference type="InterPro" id="IPR001789">
    <property type="entry name" value="Sig_transdc_resp-reg_receiver"/>
</dbReference>
<dbReference type="PROSITE" id="PS50110">
    <property type="entry name" value="RESPONSE_REGULATORY"/>
    <property type="match status" value="1"/>
</dbReference>
<feature type="domain" description="Histidine kinase" evidence="9">
    <location>
        <begin position="241"/>
        <end position="456"/>
    </location>
</feature>
<feature type="transmembrane region" description="Helical" evidence="8">
    <location>
        <begin position="69"/>
        <end position="89"/>
    </location>
</feature>
<evidence type="ECO:0000256" key="5">
    <source>
        <dbReference type="ARBA" id="ARBA00022777"/>
    </source>
</evidence>
<keyword evidence="6" id="KW-0902">Two-component regulatory system</keyword>
<keyword evidence="4" id="KW-0808">Transferase</keyword>
<sequence length="631" mass="67943">MIANVDIRVVVTIAAIMVVVALALVLLERRSRLIDADLRAANDWLCAANLGLLVSCVTLLFHWSLPFKLSASVIVVATLSGIVFGFIAMHTALKARPPYRLLAAIGAFILGGQLWLTLTGSGAAILFVSTGIANGLMTLSMGLVILHLSRSYDRELRLLISFPFFVLSIGYFVRLVLLAFDASIPVILTATALIAFALAFSALQWCFGLIALRAAWLNRSLTAERQRAQDLAEARARFLAHMSHEIRTPLNSVIGLADVLHGMVKQPEARDLVGHIQTSGDLLMHIVNDILDVSKLQANAVTLEERPFEIDTLLRQIKISQELRCRDKGLALELAIGAEASGFWLGDAHRVNQILQNIVGNAVKFTESGGVRVSVSGAEQLVLVVEDSGIGMTAEQIATMFDEFSQADEGITRRFGGTGLGMTIVHKLVKVMGGRIEVQSQIGQGSRFEVTLPLRRADFVQHLHIHAPPAPSADFAALNVLCADDSKSNLLMLCAMLRQMGVEPLTAEDGHAAIAMAEQQGFDLYLLDISMPGLSGIETLQRLRQLEKDRLRPPAFAVAATANAMPDDLTLYLASGFDTHLSKPIRLDALRAILREGQKASAGTGAGAEAAVIPEAAAGQEPPLPRGNGPH</sequence>
<dbReference type="SMART" id="SM00448">
    <property type="entry name" value="REC"/>
    <property type="match status" value="1"/>
</dbReference>
<keyword evidence="3 7" id="KW-0597">Phosphoprotein</keyword>
<dbReference type="InterPro" id="IPR036890">
    <property type="entry name" value="HATPase_C_sf"/>
</dbReference>
<evidence type="ECO:0000256" key="6">
    <source>
        <dbReference type="ARBA" id="ARBA00023012"/>
    </source>
</evidence>
<dbReference type="Gene3D" id="1.10.287.130">
    <property type="match status" value="1"/>
</dbReference>
<dbReference type="AlphaFoldDB" id="A0A6B3RMJ3"/>
<dbReference type="SUPFAM" id="SSF55874">
    <property type="entry name" value="ATPase domain of HSP90 chaperone/DNA topoisomerase II/histidine kinase"/>
    <property type="match status" value="1"/>
</dbReference>
<feature type="transmembrane region" description="Helical" evidence="8">
    <location>
        <begin position="40"/>
        <end position="63"/>
    </location>
</feature>
<keyword evidence="8" id="KW-0812">Transmembrane</keyword>
<feature type="domain" description="Response regulatory" evidence="10">
    <location>
        <begin position="479"/>
        <end position="598"/>
    </location>
</feature>
<keyword evidence="5" id="KW-0418">Kinase</keyword>
<feature type="transmembrane region" description="Helical" evidence="8">
    <location>
        <begin position="186"/>
        <end position="212"/>
    </location>
</feature>
<dbReference type="PANTHER" id="PTHR43047">
    <property type="entry name" value="TWO-COMPONENT HISTIDINE PROTEIN KINASE"/>
    <property type="match status" value="1"/>
</dbReference>
<dbReference type="InterPro" id="IPR005467">
    <property type="entry name" value="His_kinase_dom"/>
</dbReference>
<dbReference type="Gene3D" id="3.40.50.2300">
    <property type="match status" value="1"/>
</dbReference>
<evidence type="ECO:0000256" key="8">
    <source>
        <dbReference type="SAM" id="Phobius"/>
    </source>
</evidence>
<accession>A0A6B3RMJ3</accession>
<dbReference type="PROSITE" id="PS50109">
    <property type="entry name" value="HIS_KIN"/>
    <property type="match status" value="1"/>
</dbReference>